<dbReference type="SUPFAM" id="SSF47384">
    <property type="entry name" value="Homodimeric domain of signal transducing histidine kinase"/>
    <property type="match status" value="1"/>
</dbReference>
<feature type="domain" description="HAMP" evidence="13">
    <location>
        <begin position="178"/>
        <end position="231"/>
    </location>
</feature>
<keyword evidence="15" id="KW-1185">Reference proteome</keyword>
<evidence type="ECO:0000313" key="14">
    <source>
        <dbReference type="EMBL" id="MBB3939699.1"/>
    </source>
</evidence>
<keyword evidence="8 11" id="KW-1133">Transmembrane helix</keyword>
<evidence type="ECO:0000256" key="11">
    <source>
        <dbReference type="SAM" id="Phobius"/>
    </source>
</evidence>
<dbReference type="SUPFAM" id="SSF55874">
    <property type="entry name" value="ATPase domain of HSP90 chaperone/DNA topoisomerase II/histidine kinase"/>
    <property type="match status" value="1"/>
</dbReference>
<evidence type="ECO:0000256" key="6">
    <source>
        <dbReference type="ARBA" id="ARBA00022692"/>
    </source>
</evidence>
<dbReference type="EC" id="2.7.13.3" evidence="3"/>
<evidence type="ECO:0000256" key="3">
    <source>
        <dbReference type="ARBA" id="ARBA00012438"/>
    </source>
</evidence>
<dbReference type="Proteomes" id="UP000561459">
    <property type="component" value="Unassembled WGS sequence"/>
</dbReference>
<dbReference type="GO" id="GO:0000155">
    <property type="term" value="F:phosphorelay sensor kinase activity"/>
    <property type="evidence" value="ECO:0007669"/>
    <property type="project" value="InterPro"/>
</dbReference>
<protein>
    <recommendedName>
        <fullName evidence="3">histidine kinase</fullName>
        <ecNumber evidence="3">2.7.13.3</ecNumber>
    </recommendedName>
</protein>
<dbReference type="SMART" id="SM00304">
    <property type="entry name" value="HAMP"/>
    <property type="match status" value="1"/>
</dbReference>
<dbReference type="PRINTS" id="PR00344">
    <property type="entry name" value="BCTRLSENSOR"/>
</dbReference>
<evidence type="ECO:0000256" key="9">
    <source>
        <dbReference type="ARBA" id="ARBA00023012"/>
    </source>
</evidence>
<dbReference type="InterPro" id="IPR003661">
    <property type="entry name" value="HisK_dim/P_dom"/>
</dbReference>
<feature type="transmembrane region" description="Helical" evidence="11">
    <location>
        <begin position="157"/>
        <end position="175"/>
    </location>
</feature>
<dbReference type="Gene3D" id="1.10.287.130">
    <property type="match status" value="1"/>
</dbReference>
<evidence type="ECO:0000256" key="4">
    <source>
        <dbReference type="ARBA" id="ARBA00022553"/>
    </source>
</evidence>
<evidence type="ECO:0000259" key="12">
    <source>
        <dbReference type="PROSITE" id="PS50109"/>
    </source>
</evidence>
<dbReference type="InterPro" id="IPR005467">
    <property type="entry name" value="His_kinase_dom"/>
</dbReference>
<proteinExistence type="predicted"/>
<name>A0A7W6C116_9SPHN</name>
<dbReference type="Gene3D" id="6.10.340.10">
    <property type="match status" value="1"/>
</dbReference>
<dbReference type="InterPro" id="IPR036890">
    <property type="entry name" value="HATPase_C_sf"/>
</dbReference>
<evidence type="ECO:0000256" key="5">
    <source>
        <dbReference type="ARBA" id="ARBA00022679"/>
    </source>
</evidence>
<evidence type="ECO:0000259" key="13">
    <source>
        <dbReference type="PROSITE" id="PS50885"/>
    </source>
</evidence>
<evidence type="ECO:0000256" key="2">
    <source>
        <dbReference type="ARBA" id="ARBA00004370"/>
    </source>
</evidence>
<comment type="catalytic activity">
    <reaction evidence="1">
        <text>ATP + protein L-histidine = ADP + protein N-phospho-L-histidine.</text>
        <dbReference type="EC" id="2.7.13.3"/>
    </reaction>
</comment>
<evidence type="ECO:0000256" key="7">
    <source>
        <dbReference type="ARBA" id="ARBA00022777"/>
    </source>
</evidence>
<dbReference type="PANTHER" id="PTHR45436">
    <property type="entry name" value="SENSOR HISTIDINE KINASE YKOH"/>
    <property type="match status" value="1"/>
</dbReference>
<dbReference type="CDD" id="cd00075">
    <property type="entry name" value="HATPase"/>
    <property type="match status" value="1"/>
</dbReference>
<dbReference type="CDD" id="cd00082">
    <property type="entry name" value="HisKA"/>
    <property type="match status" value="1"/>
</dbReference>
<gene>
    <name evidence="14" type="ORF">GGR39_001339</name>
</gene>
<dbReference type="Gene3D" id="3.30.565.10">
    <property type="entry name" value="Histidine kinase-like ATPase, C-terminal domain"/>
    <property type="match status" value="1"/>
</dbReference>
<evidence type="ECO:0000256" key="1">
    <source>
        <dbReference type="ARBA" id="ARBA00000085"/>
    </source>
</evidence>
<comment type="caution">
    <text evidence="14">The sequence shown here is derived from an EMBL/GenBank/DDBJ whole genome shotgun (WGS) entry which is preliminary data.</text>
</comment>
<dbReference type="Pfam" id="PF02518">
    <property type="entry name" value="HATPase_c"/>
    <property type="match status" value="1"/>
</dbReference>
<comment type="subcellular location">
    <subcellularLocation>
        <location evidence="2">Membrane</location>
    </subcellularLocation>
</comment>
<evidence type="ECO:0000313" key="15">
    <source>
        <dbReference type="Proteomes" id="UP000561459"/>
    </source>
</evidence>
<dbReference type="GO" id="GO:0005886">
    <property type="term" value="C:plasma membrane"/>
    <property type="evidence" value="ECO:0007669"/>
    <property type="project" value="TreeGrafter"/>
</dbReference>
<keyword evidence="9" id="KW-0902">Two-component regulatory system</keyword>
<organism evidence="14 15">
    <name type="scientific">Novosphingobium fluoreni</name>
    <dbReference type="NCBI Taxonomy" id="1391222"/>
    <lineage>
        <taxon>Bacteria</taxon>
        <taxon>Pseudomonadati</taxon>
        <taxon>Pseudomonadota</taxon>
        <taxon>Alphaproteobacteria</taxon>
        <taxon>Sphingomonadales</taxon>
        <taxon>Sphingomonadaceae</taxon>
        <taxon>Novosphingobium</taxon>
    </lineage>
</organism>
<dbReference type="PANTHER" id="PTHR45436:SF8">
    <property type="entry name" value="HISTIDINE KINASE"/>
    <property type="match status" value="1"/>
</dbReference>
<keyword evidence="6 11" id="KW-0812">Transmembrane</keyword>
<feature type="transmembrane region" description="Helical" evidence="11">
    <location>
        <begin position="12"/>
        <end position="33"/>
    </location>
</feature>
<dbReference type="RefSeq" id="WP_183616384.1">
    <property type="nucleotide sequence ID" value="NZ_JACIDY010000002.1"/>
</dbReference>
<dbReference type="AlphaFoldDB" id="A0A7W6C116"/>
<dbReference type="InterPro" id="IPR003594">
    <property type="entry name" value="HATPase_dom"/>
</dbReference>
<dbReference type="PROSITE" id="PS50885">
    <property type="entry name" value="HAMP"/>
    <property type="match status" value="1"/>
</dbReference>
<dbReference type="Pfam" id="PF00512">
    <property type="entry name" value="HisKA"/>
    <property type="match status" value="1"/>
</dbReference>
<feature type="domain" description="Histidine kinase" evidence="12">
    <location>
        <begin position="239"/>
        <end position="449"/>
    </location>
</feature>
<dbReference type="PROSITE" id="PS50109">
    <property type="entry name" value="HIS_KIN"/>
    <property type="match status" value="1"/>
</dbReference>
<dbReference type="SMART" id="SM00387">
    <property type="entry name" value="HATPase_c"/>
    <property type="match status" value="1"/>
</dbReference>
<dbReference type="InterPro" id="IPR003660">
    <property type="entry name" value="HAMP_dom"/>
</dbReference>
<keyword evidence="5" id="KW-0808">Transferase</keyword>
<dbReference type="SMART" id="SM00388">
    <property type="entry name" value="HisKA"/>
    <property type="match status" value="1"/>
</dbReference>
<dbReference type="InterPro" id="IPR036097">
    <property type="entry name" value="HisK_dim/P_sf"/>
</dbReference>
<dbReference type="InterPro" id="IPR050428">
    <property type="entry name" value="TCS_sensor_his_kinase"/>
</dbReference>
<keyword evidence="7 14" id="KW-0418">Kinase</keyword>
<evidence type="ECO:0000256" key="10">
    <source>
        <dbReference type="ARBA" id="ARBA00023136"/>
    </source>
</evidence>
<reference evidence="14 15" key="1">
    <citation type="submission" date="2020-08" db="EMBL/GenBank/DDBJ databases">
        <title>Genomic Encyclopedia of Type Strains, Phase IV (KMG-IV): sequencing the most valuable type-strain genomes for metagenomic binning, comparative biology and taxonomic classification.</title>
        <authorList>
            <person name="Goeker M."/>
        </authorList>
    </citation>
    <scope>NUCLEOTIDE SEQUENCE [LARGE SCALE GENOMIC DNA]</scope>
    <source>
        <strain evidence="14 15">DSM 27568</strain>
    </source>
</reference>
<dbReference type="InterPro" id="IPR004358">
    <property type="entry name" value="Sig_transdc_His_kin-like_C"/>
</dbReference>
<keyword evidence="4" id="KW-0597">Phosphoprotein</keyword>
<keyword evidence="10 11" id="KW-0472">Membrane</keyword>
<evidence type="ECO:0000256" key="8">
    <source>
        <dbReference type="ARBA" id="ARBA00022989"/>
    </source>
</evidence>
<accession>A0A7W6C116</accession>
<dbReference type="EMBL" id="JACIDY010000002">
    <property type="protein sequence ID" value="MBB3939699.1"/>
    <property type="molecule type" value="Genomic_DNA"/>
</dbReference>
<sequence length="453" mass="48219">MNANSTTFRFAGLVFLFQILAAAVLLFGLGALLRSQSRDAAISRAETMRTDLLESYQFGGAEALGQAVDGRLMAGGSRGAVLFLADARGKPIAGNLRQVPPRLAPSRGYTLLKVARTDHVMPEAMFLRVGRLTGGELFVTGTIVESERKVLAQLERASLAALALSIVFAGFAAFVSTRLITDRLRATVATLRNVRGGDLSQRVPRDGTRDAFGLLGSEVNATLDRVETLNAELKIATDTLAHDLKSPLTRMKSALDRLGRTVREPEALASVDQALAESERLMAMIETALSITRAEAGLGRESFERTNLTEMLATIVEIYAPMVEDEGRMITLNASSAVIVPIHRQLMDQAIGNLIDNAIKYGAGAITLSVRNVEGGVLIAVADEGPGIPPERHAQALARFQRLDDARGGWGAGLGLSLVQAVARLHSGTMELRDHAPGLEVAIVLGGQADPAA</sequence>